<evidence type="ECO:0000256" key="7">
    <source>
        <dbReference type="ARBA" id="ARBA00023002"/>
    </source>
</evidence>
<dbReference type="InterPro" id="IPR050775">
    <property type="entry name" value="FAD-binding_Monooxygenases"/>
</dbReference>
<dbReference type="PANTHER" id="PTHR43098">
    <property type="entry name" value="L-ORNITHINE N(5)-MONOOXYGENASE-RELATED"/>
    <property type="match status" value="1"/>
</dbReference>
<evidence type="ECO:0000256" key="5">
    <source>
        <dbReference type="ARBA" id="ARBA00022827"/>
    </source>
</evidence>
<feature type="region of interest" description="Disordered" evidence="8">
    <location>
        <begin position="1"/>
        <end position="35"/>
    </location>
</feature>
<dbReference type="InterPro" id="IPR020946">
    <property type="entry name" value="Flavin_mOase-like"/>
</dbReference>
<dbReference type="RefSeq" id="XP_022497911.1">
    <property type="nucleotide sequence ID" value="XM_022646117.1"/>
</dbReference>
<dbReference type="GO" id="GO:0050661">
    <property type="term" value="F:NADP binding"/>
    <property type="evidence" value="ECO:0007669"/>
    <property type="project" value="InterPro"/>
</dbReference>
<dbReference type="OrthoDB" id="66881at2759"/>
<dbReference type="GeneID" id="34591244"/>
<comment type="pathway">
    <text evidence="2">Secondary metabolite biosynthesis; terpenoid biosynthesis.</text>
</comment>
<dbReference type="Proteomes" id="UP000185904">
    <property type="component" value="Unassembled WGS sequence"/>
</dbReference>
<dbReference type="PANTHER" id="PTHR43098:SF2">
    <property type="entry name" value="FAD-BINDING MONOOXYGENASE AUSB-RELATED"/>
    <property type="match status" value="1"/>
</dbReference>
<dbReference type="InterPro" id="IPR036188">
    <property type="entry name" value="FAD/NAD-bd_sf"/>
</dbReference>
<evidence type="ECO:0000256" key="6">
    <source>
        <dbReference type="ARBA" id="ARBA00022857"/>
    </source>
</evidence>
<evidence type="ECO:0000256" key="3">
    <source>
        <dbReference type="ARBA" id="ARBA00010139"/>
    </source>
</evidence>
<comment type="cofactor">
    <cofactor evidence="1">
        <name>FAD</name>
        <dbReference type="ChEBI" id="CHEBI:57692"/>
    </cofactor>
</comment>
<evidence type="ECO:0000256" key="2">
    <source>
        <dbReference type="ARBA" id="ARBA00004721"/>
    </source>
</evidence>
<keyword evidence="10" id="KW-1185">Reference proteome</keyword>
<dbReference type="Pfam" id="PF00743">
    <property type="entry name" value="FMO-like"/>
    <property type="match status" value="1"/>
</dbReference>
<dbReference type="Pfam" id="PF13450">
    <property type="entry name" value="NAD_binding_8"/>
    <property type="match status" value="1"/>
</dbReference>
<sequence length="673" mass="74349">MARHASTTDLPDDPAPRVGQDNKVDAAAAEPMNGATTRARVAGAVDIREGVKIQKKYDEERQKRLRPDGDAQYVDLALSEEFKHYREDPWIDERSEKVTVNDGEHVKYLILGAGIGGLLFAVKLIKAGISASEIRLVDAAGGVGGTWYYNRYPGLMCDIESYCYLPLLEEMDYVPEHKYAYGHEIRKYLNAVADKYRLSDTAMFRAKINTLVWEESSCQWKVGMTKEHKSGSQLKIDVTAEFVVAASGLILHPKLPAVSGIENFKGASFHTSRWNYALTGGSEGNPVLDRLAGKRVGIIGTGATAVQAIPQLAKYAGHLTVFQRTPSSVDIRGQRATDKDRWTSTVASHPGWWRERNLNLAAHMSGALRPDDRDLVNDQSTSCLSYRGAIGGPDLPSSVEEIPAFVARLHAVDLPRAERIRQRVDEVVKDTRTAQALKHWYTTWCKRPTFHDDYLPCFNLPNVELVDTSGKGVDRLTATGAVVDDKEYPLDILIFSTGFRAPGIGSPASRAGMKITGRNGKNMDAKWEEAVATLHGTMTHDFPNFFMPGPFQAAATGNQTFALDIMSSHVAHIISQAQAKHPGQKIVIEPTKEAEEIWSWEVLKRSIAFAGMAGCTPGYLNGEGVMDSLPMEAKMKVARMSIWGEGIQRFMETLETWEQTGKLEGLEVRPVES</sequence>
<dbReference type="Gene3D" id="3.50.50.60">
    <property type="entry name" value="FAD/NAD(P)-binding domain"/>
    <property type="match status" value="2"/>
</dbReference>
<dbReference type="GO" id="GO:0050660">
    <property type="term" value="F:flavin adenine dinucleotide binding"/>
    <property type="evidence" value="ECO:0007669"/>
    <property type="project" value="InterPro"/>
</dbReference>
<dbReference type="GO" id="GO:0004499">
    <property type="term" value="F:N,N-dimethylaniline monooxygenase activity"/>
    <property type="evidence" value="ECO:0007669"/>
    <property type="project" value="InterPro"/>
</dbReference>
<accession>A0A178CUS7</accession>
<comment type="caution">
    <text evidence="9">The sequence shown here is derived from an EMBL/GenBank/DDBJ whole genome shotgun (WGS) entry which is preliminary data.</text>
</comment>
<evidence type="ECO:0000313" key="10">
    <source>
        <dbReference type="Proteomes" id="UP000185904"/>
    </source>
</evidence>
<name>A0A178CUS7_9EURO</name>
<evidence type="ECO:0000256" key="4">
    <source>
        <dbReference type="ARBA" id="ARBA00022630"/>
    </source>
</evidence>
<dbReference type="EMBL" id="LVCJ01000057">
    <property type="protein sequence ID" value="OAL32675.1"/>
    <property type="molecule type" value="Genomic_DNA"/>
</dbReference>
<protein>
    <recommendedName>
        <fullName evidence="11">FAD/NAD(P)-binding domain-containing protein</fullName>
    </recommendedName>
</protein>
<organism evidence="9 10">
    <name type="scientific">Fonsecaea nubica</name>
    <dbReference type="NCBI Taxonomy" id="856822"/>
    <lineage>
        <taxon>Eukaryota</taxon>
        <taxon>Fungi</taxon>
        <taxon>Dikarya</taxon>
        <taxon>Ascomycota</taxon>
        <taxon>Pezizomycotina</taxon>
        <taxon>Eurotiomycetes</taxon>
        <taxon>Chaetothyriomycetidae</taxon>
        <taxon>Chaetothyriales</taxon>
        <taxon>Herpotrichiellaceae</taxon>
        <taxon>Fonsecaea</taxon>
    </lineage>
</organism>
<evidence type="ECO:0008006" key="11">
    <source>
        <dbReference type="Google" id="ProtNLM"/>
    </source>
</evidence>
<dbReference type="AlphaFoldDB" id="A0A178CUS7"/>
<evidence type="ECO:0000256" key="8">
    <source>
        <dbReference type="SAM" id="MobiDB-lite"/>
    </source>
</evidence>
<proteinExistence type="inferred from homology"/>
<keyword evidence="7" id="KW-0560">Oxidoreductase</keyword>
<keyword evidence="5" id="KW-0274">FAD</keyword>
<gene>
    <name evidence="9" type="ORF">AYO20_07833</name>
</gene>
<keyword evidence="4" id="KW-0285">Flavoprotein</keyword>
<comment type="similarity">
    <text evidence="3">Belongs to the FAD-binding monooxygenase family.</text>
</comment>
<evidence type="ECO:0000313" key="9">
    <source>
        <dbReference type="EMBL" id="OAL32675.1"/>
    </source>
</evidence>
<reference evidence="9 10" key="1">
    <citation type="submission" date="2016-03" db="EMBL/GenBank/DDBJ databases">
        <title>The draft genome sequence of Fonsecaea nubica causative agent of cutaneous subcutaneous infection in human host.</title>
        <authorList>
            <person name="Costa F."/>
            <person name="Sybren D.H."/>
            <person name="Raittz R.T."/>
            <person name="Weiss V.A."/>
            <person name="Leao A.C."/>
            <person name="Gomes R."/>
            <person name="De Souza E.M."/>
            <person name="Pedrosa F.O."/>
            <person name="Steffens M.B."/>
            <person name="Bombassaro A."/>
            <person name="Tadra-Sfeir M.Z."/>
            <person name="Moreno L.F."/>
            <person name="Najafzadeh M.J."/>
            <person name="Felipe M.S."/>
            <person name="Teixeira M."/>
            <person name="Sun J."/>
            <person name="Xi L."/>
            <person name="Castro M.A."/>
            <person name="Vicente V.A."/>
        </authorList>
    </citation>
    <scope>NUCLEOTIDE SEQUENCE [LARGE SCALE GENOMIC DNA]</scope>
    <source>
        <strain evidence="9 10">CBS 269.64</strain>
    </source>
</reference>
<dbReference type="SUPFAM" id="SSF51905">
    <property type="entry name" value="FAD/NAD(P)-binding domain"/>
    <property type="match status" value="2"/>
</dbReference>
<evidence type="ECO:0000256" key="1">
    <source>
        <dbReference type="ARBA" id="ARBA00001974"/>
    </source>
</evidence>
<keyword evidence="6" id="KW-0521">NADP</keyword>